<dbReference type="InterPro" id="IPR029063">
    <property type="entry name" value="SAM-dependent_MTases_sf"/>
</dbReference>
<sequence>MVSDDNWRQEKKLSKKKKQVPKHIYENPRYAAMELLVKIASNQGYSNLLVNEGIKKHHLSSKDARLMTEIVYGTTSRQLTLAYYLAPFIQKAKKVDLWVKELLLLSIYQMEFLDKIPAYGILNDAVDIAKAKGNPGIGKFVNGVLRTIQRQGVPNTAGISDDIERLSIEISIPRWLTEVLIADIGLEQTRELGESLLQTSRASGRVATRALTREEAVSALSSDEINAELSVVSPVGIVAKKGFLAGSNLFKEGKLTVQDETSMLVAPSMQLRPSDNVLDTCAAPGGKTTHIAEYLDAEQGGKVTALDIHPHKIKLIEENAERLHVSSVIEPRVLDARQAADEFPDESFDRILIDAPCSGLGLLRRKPDIKYSKTIDDFIKLRQIQTEILESVAQKVKKNGIITYSTCTVTTQENEEVIQGFLEAHPDFELIDIKGVAHLTKSYQQLMLKVYPHHYGTDGFFISCLRRKS</sequence>
<dbReference type="RefSeq" id="WP_125984101.1">
    <property type="nucleotide sequence ID" value="NZ_NGJS01000009.1"/>
</dbReference>
<dbReference type="InterPro" id="IPR006027">
    <property type="entry name" value="NusB_RsmB_TIM44"/>
</dbReference>
<evidence type="ECO:0000256" key="1">
    <source>
        <dbReference type="ARBA" id="ARBA00002724"/>
    </source>
</evidence>
<comment type="similarity">
    <text evidence="3 14">Belongs to the class I-like SAM-binding methyltransferase superfamily. RsmB/NOP family.</text>
</comment>
<dbReference type="Pfam" id="PF01189">
    <property type="entry name" value="Methyltr_RsmB-F"/>
    <property type="match status" value="1"/>
</dbReference>
<protein>
    <recommendedName>
        <fullName evidence="4">16S rRNA (cytosine(967)-C(5))-methyltransferase</fullName>
        <ecNumber evidence="4">2.1.1.176</ecNumber>
    </recommendedName>
    <alternativeName>
        <fullName evidence="11">16S rRNA m5C967 methyltransferase</fullName>
    </alternativeName>
    <alternativeName>
        <fullName evidence="12">rRNA (cytosine-C(5)-)-methyltransferase RsmB</fullName>
    </alternativeName>
</protein>
<evidence type="ECO:0000256" key="5">
    <source>
        <dbReference type="ARBA" id="ARBA00022490"/>
    </source>
</evidence>
<evidence type="ECO:0000256" key="7">
    <source>
        <dbReference type="ARBA" id="ARBA00022603"/>
    </source>
</evidence>
<feature type="active site" description="Nucleophile" evidence="14">
    <location>
        <position position="407"/>
    </location>
</feature>
<keyword evidence="9 14" id="KW-0949">S-adenosyl-L-methionine</keyword>
<accession>A0A429ZXH2</accession>
<dbReference type="PRINTS" id="PR02008">
    <property type="entry name" value="RCMTFAMILY"/>
</dbReference>
<evidence type="ECO:0000259" key="16">
    <source>
        <dbReference type="PROSITE" id="PS51686"/>
    </source>
</evidence>
<gene>
    <name evidence="17" type="ORF">CBF37_07275</name>
</gene>
<evidence type="ECO:0000256" key="4">
    <source>
        <dbReference type="ARBA" id="ARBA00012140"/>
    </source>
</evidence>
<reference evidence="17 18" key="1">
    <citation type="submission" date="2017-05" db="EMBL/GenBank/DDBJ databases">
        <title>Vagococcus spp. assemblies.</title>
        <authorList>
            <person name="Gulvik C.A."/>
        </authorList>
    </citation>
    <scope>NUCLEOTIDE SEQUENCE [LARGE SCALE GENOMIC DNA]</scope>
    <source>
        <strain evidence="17 18">SS1995</strain>
    </source>
</reference>
<evidence type="ECO:0000256" key="11">
    <source>
        <dbReference type="ARBA" id="ARBA00030399"/>
    </source>
</evidence>
<dbReference type="InterPro" id="IPR018314">
    <property type="entry name" value="RsmB/NOL1/NOP2-like_CS"/>
</dbReference>
<evidence type="ECO:0000313" key="17">
    <source>
        <dbReference type="EMBL" id="RST98568.1"/>
    </source>
</evidence>
<dbReference type="PANTHER" id="PTHR22807:SF53">
    <property type="entry name" value="RIBOSOMAL RNA SMALL SUBUNIT METHYLTRANSFERASE B-RELATED"/>
    <property type="match status" value="1"/>
</dbReference>
<name>A0A429ZXH2_9ENTE</name>
<dbReference type="Pfam" id="PF22458">
    <property type="entry name" value="RsmF-B_ferredox"/>
    <property type="match status" value="1"/>
</dbReference>
<evidence type="ECO:0000256" key="2">
    <source>
        <dbReference type="ARBA" id="ARBA00004496"/>
    </source>
</evidence>
<dbReference type="GO" id="GO:0003723">
    <property type="term" value="F:RNA binding"/>
    <property type="evidence" value="ECO:0007669"/>
    <property type="project" value="UniProtKB-UniRule"/>
</dbReference>
<keyword evidence="8 14" id="KW-0808">Transferase</keyword>
<evidence type="ECO:0000256" key="3">
    <source>
        <dbReference type="ARBA" id="ARBA00007494"/>
    </source>
</evidence>
<feature type="domain" description="SAM-dependent MTase RsmB/NOP-type" evidence="16">
    <location>
        <begin position="192"/>
        <end position="468"/>
    </location>
</feature>
<dbReference type="AlphaFoldDB" id="A0A429ZXH2"/>
<dbReference type="FunFam" id="3.40.50.150:FF:000022">
    <property type="entry name" value="Ribosomal RNA small subunit methyltransferase B"/>
    <property type="match status" value="1"/>
</dbReference>
<comment type="caution">
    <text evidence="17">The sequence shown here is derived from an EMBL/GenBank/DDBJ whole genome shotgun (WGS) entry which is preliminary data.</text>
</comment>
<feature type="binding site" evidence="14">
    <location>
        <position position="354"/>
    </location>
    <ligand>
        <name>S-adenosyl-L-methionine</name>
        <dbReference type="ChEBI" id="CHEBI:59789"/>
    </ligand>
</feature>
<dbReference type="SUPFAM" id="SSF48013">
    <property type="entry name" value="NusB-like"/>
    <property type="match status" value="1"/>
</dbReference>
<dbReference type="InterPro" id="IPR035926">
    <property type="entry name" value="NusB-like_sf"/>
</dbReference>
<organism evidence="17 18">
    <name type="scientific">Vagococcus vulneris</name>
    <dbReference type="NCBI Taxonomy" id="1977869"/>
    <lineage>
        <taxon>Bacteria</taxon>
        <taxon>Bacillati</taxon>
        <taxon>Bacillota</taxon>
        <taxon>Bacilli</taxon>
        <taxon>Lactobacillales</taxon>
        <taxon>Enterococcaceae</taxon>
        <taxon>Vagococcus</taxon>
    </lineage>
</organism>
<dbReference type="PROSITE" id="PS51686">
    <property type="entry name" value="SAM_MT_RSMB_NOP"/>
    <property type="match status" value="1"/>
</dbReference>
<evidence type="ECO:0000256" key="9">
    <source>
        <dbReference type="ARBA" id="ARBA00022691"/>
    </source>
</evidence>
<evidence type="ECO:0000256" key="15">
    <source>
        <dbReference type="SAM" id="MobiDB-lite"/>
    </source>
</evidence>
<feature type="binding site" evidence="14">
    <location>
        <position position="307"/>
    </location>
    <ligand>
        <name>S-adenosyl-L-methionine</name>
        <dbReference type="ChEBI" id="CHEBI:59789"/>
    </ligand>
</feature>
<evidence type="ECO:0000313" key="18">
    <source>
        <dbReference type="Proteomes" id="UP000287857"/>
    </source>
</evidence>
<comment type="subcellular location">
    <subcellularLocation>
        <location evidence="2">Cytoplasm</location>
    </subcellularLocation>
</comment>
<comment type="catalytic activity">
    <reaction evidence="13">
        <text>cytidine(967) in 16S rRNA + S-adenosyl-L-methionine = 5-methylcytidine(967) in 16S rRNA + S-adenosyl-L-homocysteine + H(+)</text>
        <dbReference type="Rhea" id="RHEA:42748"/>
        <dbReference type="Rhea" id="RHEA-COMP:10219"/>
        <dbReference type="Rhea" id="RHEA-COMP:10220"/>
        <dbReference type="ChEBI" id="CHEBI:15378"/>
        <dbReference type="ChEBI" id="CHEBI:57856"/>
        <dbReference type="ChEBI" id="CHEBI:59789"/>
        <dbReference type="ChEBI" id="CHEBI:74483"/>
        <dbReference type="ChEBI" id="CHEBI:82748"/>
        <dbReference type="EC" id="2.1.1.176"/>
    </reaction>
</comment>
<proteinExistence type="inferred from homology"/>
<dbReference type="GO" id="GO:0008649">
    <property type="term" value="F:rRNA methyltransferase activity"/>
    <property type="evidence" value="ECO:0007669"/>
    <property type="project" value="InterPro"/>
</dbReference>
<dbReference type="SUPFAM" id="SSF53335">
    <property type="entry name" value="S-adenosyl-L-methionine-dependent methyltransferases"/>
    <property type="match status" value="1"/>
</dbReference>
<keyword evidence="6" id="KW-0698">rRNA processing</keyword>
<feature type="compositionally biased region" description="Basic and acidic residues" evidence="15">
    <location>
        <begin position="1"/>
        <end position="12"/>
    </location>
</feature>
<keyword evidence="10 14" id="KW-0694">RNA-binding</keyword>
<dbReference type="PANTHER" id="PTHR22807">
    <property type="entry name" value="NOP2 YEAST -RELATED NOL1/NOP2/FMU SUN DOMAIN-CONTAINING"/>
    <property type="match status" value="1"/>
</dbReference>
<evidence type="ECO:0000256" key="6">
    <source>
        <dbReference type="ARBA" id="ARBA00022552"/>
    </source>
</evidence>
<dbReference type="InterPro" id="IPR023267">
    <property type="entry name" value="RCMT"/>
</dbReference>
<dbReference type="InterPro" id="IPR054728">
    <property type="entry name" value="RsmB-like_ferredoxin"/>
</dbReference>
<dbReference type="EMBL" id="NGJS01000009">
    <property type="protein sequence ID" value="RST98568.1"/>
    <property type="molecule type" value="Genomic_DNA"/>
</dbReference>
<dbReference type="InterPro" id="IPR049560">
    <property type="entry name" value="MeTrfase_RsmB-F_NOP2_cat"/>
</dbReference>
<evidence type="ECO:0000256" key="10">
    <source>
        <dbReference type="ARBA" id="ARBA00022884"/>
    </source>
</evidence>
<dbReference type="GO" id="GO:0005737">
    <property type="term" value="C:cytoplasm"/>
    <property type="evidence" value="ECO:0007669"/>
    <property type="project" value="UniProtKB-SubCell"/>
</dbReference>
<keyword evidence="18" id="KW-1185">Reference proteome</keyword>
<dbReference type="PROSITE" id="PS01153">
    <property type="entry name" value="NOL1_NOP2_SUN"/>
    <property type="match status" value="1"/>
</dbReference>
<dbReference type="OrthoDB" id="9810297at2"/>
<dbReference type="InterPro" id="IPR004573">
    <property type="entry name" value="rRNA_ssu_MeTfrase_B"/>
</dbReference>
<feature type="binding site" evidence="14">
    <location>
        <begin position="281"/>
        <end position="287"/>
    </location>
    <ligand>
        <name>S-adenosyl-L-methionine</name>
        <dbReference type="ChEBI" id="CHEBI:59789"/>
    </ligand>
</feature>
<dbReference type="NCBIfam" id="TIGR00563">
    <property type="entry name" value="rsmB"/>
    <property type="match status" value="1"/>
</dbReference>
<dbReference type="EC" id="2.1.1.176" evidence="4"/>
<dbReference type="NCBIfam" id="NF011494">
    <property type="entry name" value="PRK14902.1"/>
    <property type="match status" value="1"/>
</dbReference>
<keyword evidence="5" id="KW-0963">Cytoplasm</keyword>
<dbReference type="Pfam" id="PF01029">
    <property type="entry name" value="NusB"/>
    <property type="match status" value="1"/>
</dbReference>
<comment type="function">
    <text evidence="1">Specifically methylates the cytosine at position 967 (m5C967) of 16S rRNA.</text>
</comment>
<evidence type="ECO:0000256" key="13">
    <source>
        <dbReference type="ARBA" id="ARBA00047283"/>
    </source>
</evidence>
<dbReference type="FunFam" id="1.10.940.10:FF:000006">
    <property type="entry name" value="16S rRNA (Cytosine(967)-C(5))-methyltransferase RsmB"/>
    <property type="match status" value="1"/>
</dbReference>
<dbReference type="GO" id="GO:0006355">
    <property type="term" value="P:regulation of DNA-templated transcription"/>
    <property type="evidence" value="ECO:0007669"/>
    <property type="project" value="InterPro"/>
</dbReference>
<evidence type="ECO:0000256" key="14">
    <source>
        <dbReference type="PROSITE-ProRule" id="PRU01023"/>
    </source>
</evidence>
<evidence type="ECO:0000256" key="12">
    <source>
        <dbReference type="ARBA" id="ARBA00031088"/>
    </source>
</evidence>
<keyword evidence="7 14" id="KW-0489">Methyltransferase</keyword>
<dbReference type="CDD" id="cd02440">
    <property type="entry name" value="AdoMet_MTases"/>
    <property type="match status" value="1"/>
</dbReference>
<dbReference type="Gene3D" id="1.10.940.10">
    <property type="entry name" value="NusB-like"/>
    <property type="match status" value="1"/>
</dbReference>
<evidence type="ECO:0000256" key="8">
    <source>
        <dbReference type="ARBA" id="ARBA00022679"/>
    </source>
</evidence>
<feature type="binding site" evidence="14">
    <location>
        <position position="335"/>
    </location>
    <ligand>
        <name>S-adenosyl-L-methionine</name>
        <dbReference type="ChEBI" id="CHEBI:59789"/>
    </ligand>
</feature>
<dbReference type="InterPro" id="IPR001678">
    <property type="entry name" value="MeTrfase_RsmB-F_NOP2_dom"/>
</dbReference>
<dbReference type="Proteomes" id="UP000287857">
    <property type="component" value="Unassembled WGS sequence"/>
</dbReference>
<dbReference type="Gene3D" id="3.40.50.150">
    <property type="entry name" value="Vaccinia Virus protein VP39"/>
    <property type="match status" value="1"/>
</dbReference>
<feature type="region of interest" description="Disordered" evidence="15">
    <location>
        <begin position="1"/>
        <end position="20"/>
    </location>
</feature>